<comment type="subcellular location">
    <subcellularLocation>
        <location evidence="1">Nucleus</location>
    </subcellularLocation>
</comment>
<dbReference type="GO" id="GO:0003700">
    <property type="term" value="F:DNA-binding transcription factor activity"/>
    <property type="evidence" value="ECO:0007669"/>
    <property type="project" value="InterPro"/>
</dbReference>
<evidence type="ECO:0000259" key="5">
    <source>
        <dbReference type="PROSITE" id="PS50090"/>
    </source>
</evidence>
<reference evidence="6" key="1">
    <citation type="journal article" date="2023" name="Science">
        <title>Elucidation of the pathway for biosynthesis of saponin adjuvants from the soapbark tree.</title>
        <authorList>
            <person name="Reed J."/>
            <person name="Orme A."/>
            <person name="El-Demerdash A."/>
            <person name="Owen C."/>
            <person name="Martin L.B.B."/>
            <person name="Misra R.C."/>
            <person name="Kikuchi S."/>
            <person name="Rejzek M."/>
            <person name="Martin A.C."/>
            <person name="Harkess A."/>
            <person name="Leebens-Mack J."/>
            <person name="Louveau T."/>
            <person name="Stephenson M.J."/>
            <person name="Osbourn A."/>
        </authorList>
    </citation>
    <scope>NUCLEOTIDE SEQUENCE</scope>
    <source>
        <strain evidence="6">S10</strain>
    </source>
</reference>
<dbReference type="PROSITE" id="PS50090">
    <property type="entry name" value="MYB_LIKE"/>
    <property type="match status" value="1"/>
</dbReference>
<protein>
    <submittedName>
        <fullName evidence="6">Protein RADIALIS-like</fullName>
    </submittedName>
</protein>
<dbReference type="PANTHER" id="PTHR43952:SF75">
    <property type="entry name" value="PROTEIN RADIALIS-LIKE 6"/>
    <property type="match status" value="1"/>
</dbReference>
<evidence type="ECO:0000256" key="1">
    <source>
        <dbReference type="ARBA" id="ARBA00004123"/>
    </source>
</evidence>
<dbReference type="PANTHER" id="PTHR43952">
    <property type="entry name" value="MYB FAMILY TRANSCRIPTION FACTOR-RELATED"/>
    <property type="match status" value="1"/>
</dbReference>
<keyword evidence="2" id="KW-0805">Transcription regulation</keyword>
<keyword evidence="3" id="KW-0804">Transcription</keyword>
<proteinExistence type="predicted"/>
<keyword evidence="7" id="KW-1185">Reference proteome</keyword>
<dbReference type="CDD" id="cd00167">
    <property type="entry name" value="SANT"/>
    <property type="match status" value="1"/>
</dbReference>
<dbReference type="GO" id="GO:0005634">
    <property type="term" value="C:nucleus"/>
    <property type="evidence" value="ECO:0007669"/>
    <property type="project" value="UniProtKB-SubCell"/>
</dbReference>
<evidence type="ECO:0000313" key="7">
    <source>
        <dbReference type="Proteomes" id="UP001163823"/>
    </source>
</evidence>
<feature type="domain" description="Myb-like" evidence="5">
    <location>
        <begin position="16"/>
        <end position="70"/>
    </location>
</feature>
<dbReference type="InterPro" id="IPR044636">
    <property type="entry name" value="RADIALIS-like"/>
</dbReference>
<dbReference type="SUPFAM" id="SSF46689">
    <property type="entry name" value="Homeodomain-like"/>
    <property type="match status" value="1"/>
</dbReference>
<dbReference type="Proteomes" id="UP001163823">
    <property type="component" value="Chromosome 2"/>
</dbReference>
<evidence type="ECO:0000313" key="6">
    <source>
        <dbReference type="EMBL" id="KAJ7978357.1"/>
    </source>
</evidence>
<dbReference type="Pfam" id="PF23082">
    <property type="entry name" value="Myb_DNA-binding_2"/>
    <property type="match status" value="1"/>
</dbReference>
<dbReference type="SMART" id="SM00717">
    <property type="entry name" value="SANT"/>
    <property type="match status" value="1"/>
</dbReference>
<dbReference type="EMBL" id="JARAOO010000002">
    <property type="protein sequence ID" value="KAJ7978357.1"/>
    <property type="molecule type" value="Genomic_DNA"/>
</dbReference>
<evidence type="ECO:0000256" key="2">
    <source>
        <dbReference type="ARBA" id="ARBA00023015"/>
    </source>
</evidence>
<sequence>MESDATVKANYEALSANKTIESSWTLKQNKMFEKALTIYDKDAPDRWHSVAKAVGEKSAEEVKRHYELLLEDLRHVESEQILIPNDQVRRKHQITIDEEQR</sequence>
<dbReference type="Gene3D" id="1.10.10.60">
    <property type="entry name" value="Homeodomain-like"/>
    <property type="match status" value="1"/>
</dbReference>
<dbReference type="InterPro" id="IPR001005">
    <property type="entry name" value="SANT/Myb"/>
</dbReference>
<accession>A0AAD7QBB3</accession>
<evidence type="ECO:0000256" key="3">
    <source>
        <dbReference type="ARBA" id="ARBA00023163"/>
    </source>
</evidence>
<gene>
    <name evidence="6" type="ORF">O6P43_001897</name>
</gene>
<comment type="caution">
    <text evidence="6">The sequence shown here is derived from an EMBL/GenBank/DDBJ whole genome shotgun (WGS) entry which is preliminary data.</text>
</comment>
<dbReference type="AlphaFoldDB" id="A0AAD7QBB3"/>
<dbReference type="InterPro" id="IPR009057">
    <property type="entry name" value="Homeodomain-like_sf"/>
</dbReference>
<evidence type="ECO:0000256" key="4">
    <source>
        <dbReference type="ARBA" id="ARBA00023242"/>
    </source>
</evidence>
<dbReference type="KEGG" id="qsa:O6P43_001897"/>
<name>A0AAD7QBB3_QUISA</name>
<organism evidence="6 7">
    <name type="scientific">Quillaja saponaria</name>
    <name type="common">Soap bark tree</name>
    <dbReference type="NCBI Taxonomy" id="32244"/>
    <lineage>
        <taxon>Eukaryota</taxon>
        <taxon>Viridiplantae</taxon>
        <taxon>Streptophyta</taxon>
        <taxon>Embryophyta</taxon>
        <taxon>Tracheophyta</taxon>
        <taxon>Spermatophyta</taxon>
        <taxon>Magnoliopsida</taxon>
        <taxon>eudicotyledons</taxon>
        <taxon>Gunneridae</taxon>
        <taxon>Pentapetalae</taxon>
        <taxon>rosids</taxon>
        <taxon>fabids</taxon>
        <taxon>Fabales</taxon>
        <taxon>Quillajaceae</taxon>
        <taxon>Quillaja</taxon>
    </lineage>
</organism>
<dbReference type="FunFam" id="1.10.10.60:FF:000154">
    <property type="entry name" value="Transcription factor SRM1"/>
    <property type="match status" value="1"/>
</dbReference>
<keyword evidence="4" id="KW-0539">Nucleus</keyword>